<reference evidence="4 5" key="1">
    <citation type="submission" date="2014-10" db="EMBL/GenBank/DDBJ databases">
        <title>Genome sequence of Novosphingobium malaysiense MUSC 273(T).</title>
        <authorList>
            <person name="Lee L.-H."/>
        </authorList>
    </citation>
    <scope>NUCLEOTIDE SEQUENCE [LARGE SCALE GENOMIC DNA]</scope>
    <source>
        <strain evidence="4 5">MUSC 273</strain>
    </source>
</reference>
<keyword evidence="5" id="KW-1185">Reference proteome</keyword>
<evidence type="ECO:0000259" key="3">
    <source>
        <dbReference type="PROSITE" id="PS51462"/>
    </source>
</evidence>
<keyword evidence="2" id="KW-0378">Hydrolase</keyword>
<dbReference type="AlphaFoldDB" id="A0A0B1ZHM9"/>
<dbReference type="Proteomes" id="UP000031057">
    <property type="component" value="Unassembled WGS sequence"/>
</dbReference>
<protein>
    <recommendedName>
        <fullName evidence="3">Nudix hydrolase domain-containing protein</fullName>
    </recommendedName>
</protein>
<organism evidence="4 5">
    <name type="scientific">Novosphingobium malaysiense</name>
    <dbReference type="NCBI Taxonomy" id="1348853"/>
    <lineage>
        <taxon>Bacteria</taxon>
        <taxon>Pseudomonadati</taxon>
        <taxon>Pseudomonadota</taxon>
        <taxon>Alphaproteobacteria</taxon>
        <taxon>Sphingomonadales</taxon>
        <taxon>Sphingomonadaceae</taxon>
        <taxon>Novosphingobium</taxon>
    </lineage>
</organism>
<accession>A0A0B1ZHM9</accession>
<dbReference type="STRING" id="1348853.LK12_19175"/>
<dbReference type="OrthoDB" id="8480561at2"/>
<dbReference type="InterPro" id="IPR015797">
    <property type="entry name" value="NUDIX_hydrolase-like_dom_sf"/>
</dbReference>
<dbReference type="EMBL" id="JTDI01000006">
    <property type="protein sequence ID" value="KHK90007.1"/>
    <property type="molecule type" value="Genomic_DNA"/>
</dbReference>
<dbReference type="PANTHER" id="PTHR43046">
    <property type="entry name" value="GDP-MANNOSE MANNOSYL HYDROLASE"/>
    <property type="match status" value="1"/>
</dbReference>
<dbReference type="PANTHER" id="PTHR43046:SF16">
    <property type="entry name" value="ADP-RIBOSE PYROPHOSPHATASE YJHB-RELATED"/>
    <property type="match status" value="1"/>
</dbReference>
<dbReference type="Pfam" id="PF00293">
    <property type="entry name" value="NUDIX"/>
    <property type="match status" value="1"/>
</dbReference>
<sequence>MFLLKLLPAPLHRALYRLAHFARRCFWKLRRPTVCGVRVLAIDPQGHVLLVRHSYGPGKWMPPGGGLRSGEAPLPAAARELREETGCVLETAQEVTMLVENLYGARNEVHVIVGRTSGPPRPDAREIVDAGFFALDALPERMTGAIAAGVREWVALYRS</sequence>
<evidence type="ECO:0000256" key="1">
    <source>
        <dbReference type="ARBA" id="ARBA00001946"/>
    </source>
</evidence>
<dbReference type="InterPro" id="IPR000086">
    <property type="entry name" value="NUDIX_hydrolase_dom"/>
</dbReference>
<proteinExistence type="predicted"/>
<gene>
    <name evidence="4" type="ORF">LK12_19175</name>
</gene>
<dbReference type="Gene3D" id="3.90.79.10">
    <property type="entry name" value="Nucleoside Triphosphate Pyrophosphohydrolase"/>
    <property type="match status" value="1"/>
</dbReference>
<dbReference type="PROSITE" id="PS51462">
    <property type="entry name" value="NUDIX"/>
    <property type="match status" value="1"/>
</dbReference>
<name>A0A0B1ZHM9_9SPHN</name>
<comment type="cofactor">
    <cofactor evidence="1">
        <name>Mg(2+)</name>
        <dbReference type="ChEBI" id="CHEBI:18420"/>
    </cofactor>
</comment>
<comment type="caution">
    <text evidence="4">The sequence shown here is derived from an EMBL/GenBank/DDBJ whole genome shotgun (WGS) entry which is preliminary data.</text>
</comment>
<feature type="domain" description="Nudix hydrolase" evidence="3">
    <location>
        <begin position="32"/>
        <end position="156"/>
    </location>
</feature>
<evidence type="ECO:0000313" key="5">
    <source>
        <dbReference type="Proteomes" id="UP000031057"/>
    </source>
</evidence>
<evidence type="ECO:0000256" key="2">
    <source>
        <dbReference type="ARBA" id="ARBA00022801"/>
    </source>
</evidence>
<dbReference type="GO" id="GO:0016787">
    <property type="term" value="F:hydrolase activity"/>
    <property type="evidence" value="ECO:0007669"/>
    <property type="project" value="UniProtKB-KW"/>
</dbReference>
<dbReference type="InterPro" id="IPR020084">
    <property type="entry name" value="NUDIX_hydrolase_CS"/>
</dbReference>
<dbReference type="SUPFAM" id="SSF55811">
    <property type="entry name" value="Nudix"/>
    <property type="match status" value="1"/>
</dbReference>
<dbReference type="RefSeq" id="WP_039287671.1">
    <property type="nucleotide sequence ID" value="NZ_JTDI01000006.1"/>
</dbReference>
<dbReference type="PROSITE" id="PS00893">
    <property type="entry name" value="NUDIX_BOX"/>
    <property type="match status" value="1"/>
</dbReference>
<evidence type="ECO:0000313" key="4">
    <source>
        <dbReference type="EMBL" id="KHK90007.1"/>
    </source>
</evidence>